<feature type="compositionally biased region" description="Acidic residues" evidence="1">
    <location>
        <begin position="116"/>
        <end position="128"/>
    </location>
</feature>
<keyword evidence="2" id="KW-0472">Membrane</keyword>
<keyword evidence="2" id="KW-0812">Transmembrane</keyword>
<accession>A0A8R1YZM4</accession>
<keyword evidence="4" id="KW-1185">Reference proteome</keyword>
<evidence type="ECO:0000256" key="1">
    <source>
        <dbReference type="SAM" id="MobiDB-lite"/>
    </source>
</evidence>
<feature type="region of interest" description="Disordered" evidence="1">
    <location>
        <begin position="116"/>
        <end position="135"/>
    </location>
</feature>
<dbReference type="EnsemblMetazoa" id="PPA43318.1">
    <property type="protein sequence ID" value="PPA43318.1"/>
    <property type="gene ID" value="WBGene00281687"/>
</dbReference>
<gene>
    <name evidence="3" type="primary">WBGene00281687</name>
</gene>
<sequence length="135" mass="15506">MRESCPSLVCPVITQSLVIMRLLFITVLFLLFCTIESKKVKKEKKAVEEVAHQEEVHDGPFAHSSFVRPRQLLRQSKYEKCKADCARIKEQEDMHTYLAQLREELAAAEALIAEEEVQSPQVDEEVVEEPQPPQL</sequence>
<proteinExistence type="predicted"/>
<dbReference type="Proteomes" id="UP000005239">
    <property type="component" value="Unassembled WGS sequence"/>
</dbReference>
<feature type="transmembrane region" description="Helical" evidence="2">
    <location>
        <begin position="12"/>
        <end position="35"/>
    </location>
</feature>
<reference evidence="3" key="2">
    <citation type="submission" date="2022-06" db="UniProtKB">
        <authorList>
            <consortium name="EnsemblMetazoa"/>
        </authorList>
    </citation>
    <scope>IDENTIFICATION</scope>
    <source>
        <strain evidence="3">PS312</strain>
    </source>
</reference>
<name>A0A2A6BUD7_PRIPA</name>
<evidence type="ECO:0000256" key="2">
    <source>
        <dbReference type="SAM" id="Phobius"/>
    </source>
</evidence>
<reference evidence="4" key="1">
    <citation type="journal article" date="2008" name="Nat. Genet.">
        <title>The Pristionchus pacificus genome provides a unique perspective on nematode lifestyle and parasitism.</title>
        <authorList>
            <person name="Dieterich C."/>
            <person name="Clifton S.W."/>
            <person name="Schuster L.N."/>
            <person name="Chinwalla A."/>
            <person name="Delehaunty K."/>
            <person name="Dinkelacker I."/>
            <person name="Fulton L."/>
            <person name="Fulton R."/>
            <person name="Godfrey J."/>
            <person name="Minx P."/>
            <person name="Mitreva M."/>
            <person name="Roeseler W."/>
            <person name="Tian H."/>
            <person name="Witte H."/>
            <person name="Yang S.P."/>
            <person name="Wilson R.K."/>
            <person name="Sommer R.J."/>
        </authorList>
    </citation>
    <scope>NUCLEOTIDE SEQUENCE [LARGE SCALE GENOMIC DNA]</scope>
    <source>
        <strain evidence="4">PS312</strain>
    </source>
</reference>
<protein>
    <submittedName>
        <fullName evidence="3">Uncharacterized protein</fullName>
    </submittedName>
</protein>
<evidence type="ECO:0000313" key="4">
    <source>
        <dbReference type="Proteomes" id="UP000005239"/>
    </source>
</evidence>
<organism evidence="3 4">
    <name type="scientific">Pristionchus pacificus</name>
    <name type="common">Parasitic nematode worm</name>
    <dbReference type="NCBI Taxonomy" id="54126"/>
    <lineage>
        <taxon>Eukaryota</taxon>
        <taxon>Metazoa</taxon>
        <taxon>Ecdysozoa</taxon>
        <taxon>Nematoda</taxon>
        <taxon>Chromadorea</taxon>
        <taxon>Rhabditida</taxon>
        <taxon>Rhabditina</taxon>
        <taxon>Diplogasteromorpha</taxon>
        <taxon>Diplogasteroidea</taxon>
        <taxon>Neodiplogasteridae</taxon>
        <taxon>Pristionchus</taxon>
    </lineage>
</organism>
<dbReference type="AlphaFoldDB" id="A0A2A6BUD7"/>
<accession>A0A2A6BUD7</accession>
<evidence type="ECO:0000313" key="3">
    <source>
        <dbReference type="EnsemblMetazoa" id="PPA43318.1"/>
    </source>
</evidence>
<keyword evidence="2" id="KW-1133">Transmembrane helix</keyword>